<dbReference type="AlphaFoldDB" id="A0A2S2QQI4"/>
<protein>
    <submittedName>
        <fullName evidence="3">THAP domain-containing protein 9</fullName>
    </submittedName>
</protein>
<accession>A0A2S2QQI4</accession>
<evidence type="ECO:0000313" key="3">
    <source>
        <dbReference type="EMBL" id="MBY80039.1"/>
    </source>
</evidence>
<dbReference type="OrthoDB" id="7312725at2759"/>
<dbReference type="InterPro" id="IPR048365">
    <property type="entry name" value="TNP-like_RNaseH_N"/>
</dbReference>
<evidence type="ECO:0000259" key="2">
    <source>
        <dbReference type="Pfam" id="PF21788"/>
    </source>
</evidence>
<dbReference type="Pfam" id="PF21787">
    <property type="entry name" value="TNP-like_RNaseH_N"/>
    <property type="match status" value="1"/>
</dbReference>
<feature type="domain" description="Transposable element P transposase-like GTP-binding insertion" evidence="2">
    <location>
        <begin position="99"/>
        <end position="138"/>
    </location>
</feature>
<sequence>MTKDAFVIIVVGMNTSWKVPIAYYLINGINTEEKANIILNCFRELDTTGIIIKKLTFDGAANNLLMASKLGANLQYSELKLYFLHTNRNDKMHIIIDSCHIVKLLRNCLGDWKILYIMNGETIKWSYFKNLVNLQNESTYKYYMLLHN</sequence>
<name>A0A2S2QQI4_9HEMI</name>
<dbReference type="Pfam" id="PF21788">
    <property type="entry name" value="TNP-like_GBD"/>
    <property type="match status" value="1"/>
</dbReference>
<proteinExistence type="predicted"/>
<evidence type="ECO:0000259" key="1">
    <source>
        <dbReference type="Pfam" id="PF21787"/>
    </source>
</evidence>
<organism evidence="3">
    <name type="scientific">Sipha flava</name>
    <name type="common">yellow sugarcane aphid</name>
    <dbReference type="NCBI Taxonomy" id="143950"/>
    <lineage>
        <taxon>Eukaryota</taxon>
        <taxon>Metazoa</taxon>
        <taxon>Ecdysozoa</taxon>
        <taxon>Arthropoda</taxon>
        <taxon>Hexapoda</taxon>
        <taxon>Insecta</taxon>
        <taxon>Pterygota</taxon>
        <taxon>Neoptera</taxon>
        <taxon>Paraneoptera</taxon>
        <taxon>Hemiptera</taxon>
        <taxon>Sternorrhyncha</taxon>
        <taxon>Aphidomorpha</taxon>
        <taxon>Aphidoidea</taxon>
        <taxon>Aphididae</taxon>
        <taxon>Sipha</taxon>
    </lineage>
</organism>
<gene>
    <name evidence="3" type="primary">THAP9_5</name>
    <name evidence="3" type="ORF">g.28174</name>
</gene>
<dbReference type="EMBL" id="GGMS01010836">
    <property type="protein sequence ID" value="MBY80039.1"/>
    <property type="molecule type" value="Transcribed_RNA"/>
</dbReference>
<dbReference type="InterPro" id="IPR048366">
    <property type="entry name" value="TNP-like_GBD"/>
</dbReference>
<feature type="domain" description="Transposable element P transposase-like RNase H" evidence="1">
    <location>
        <begin position="3"/>
        <end position="71"/>
    </location>
</feature>
<reference evidence="3" key="1">
    <citation type="submission" date="2018-04" db="EMBL/GenBank/DDBJ databases">
        <title>Transcriptome assembly of Sipha flava.</title>
        <authorList>
            <person name="Scully E.D."/>
            <person name="Geib S.M."/>
            <person name="Palmer N.A."/>
            <person name="Koch K."/>
            <person name="Bradshaw J."/>
            <person name="Heng-Moss T."/>
            <person name="Sarath G."/>
        </authorList>
    </citation>
    <scope>NUCLEOTIDE SEQUENCE</scope>
</reference>